<accession>A0A7T2YNC4</accession>
<dbReference type="Gene3D" id="1.10.260.40">
    <property type="entry name" value="lambda repressor-like DNA-binding domains"/>
    <property type="match status" value="1"/>
</dbReference>
<dbReference type="EMBL" id="CP065748">
    <property type="protein sequence ID" value="QPS78626.1"/>
    <property type="molecule type" value="Genomic_DNA"/>
</dbReference>
<dbReference type="GO" id="GO:0003677">
    <property type="term" value="F:DNA binding"/>
    <property type="evidence" value="ECO:0007669"/>
    <property type="project" value="InterPro"/>
</dbReference>
<dbReference type="KEGG" id="dla:I6G47_16465"/>
<keyword evidence="2" id="KW-1185">Reference proteome</keyword>
<protein>
    <recommendedName>
        <fullName evidence="3">DNA-binding transcriptional regulator Cro</fullName>
    </recommendedName>
</protein>
<organism evidence="1 2">
    <name type="scientific">Delftia lacustris</name>
    <dbReference type="NCBI Taxonomy" id="558537"/>
    <lineage>
        <taxon>Bacteria</taxon>
        <taxon>Pseudomonadati</taxon>
        <taxon>Pseudomonadota</taxon>
        <taxon>Betaproteobacteria</taxon>
        <taxon>Burkholderiales</taxon>
        <taxon>Comamonadaceae</taxon>
        <taxon>Delftia</taxon>
    </lineage>
</organism>
<dbReference type="InterPro" id="IPR031856">
    <property type="entry name" value="YdaS_toxin-like"/>
</dbReference>
<evidence type="ECO:0000313" key="2">
    <source>
        <dbReference type="Proteomes" id="UP000595064"/>
    </source>
</evidence>
<name>A0A7T2YNC4_9BURK</name>
<gene>
    <name evidence="1" type="ORF">I6G47_16465</name>
</gene>
<evidence type="ECO:0008006" key="3">
    <source>
        <dbReference type="Google" id="ProtNLM"/>
    </source>
</evidence>
<dbReference type="Pfam" id="PF15943">
    <property type="entry name" value="YdaS_toxin"/>
    <property type="match status" value="1"/>
</dbReference>
<dbReference type="SUPFAM" id="SSF47413">
    <property type="entry name" value="lambda repressor-like DNA-binding domains"/>
    <property type="match status" value="1"/>
</dbReference>
<evidence type="ECO:0000313" key="1">
    <source>
        <dbReference type="EMBL" id="QPS78626.1"/>
    </source>
</evidence>
<dbReference type="RefSeq" id="WP_198129280.1">
    <property type="nucleotide sequence ID" value="NZ_CP065748.1"/>
</dbReference>
<dbReference type="Proteomes" id="UP000595064">
    <property type="component" value="Chromosome"/>
</dbReference>
<proteinExistence type="predicted"/>
<dbReference type="AlphaFoldDB" id="A0A7T2YNC4"/>
<sequence>MNKPATQVIDALGGTAAVARIFDVKQPSVSDWKKDGIPASRVMFLKLAYRKALAGIDLAAATAPRRARVAGMPLAQPTTHSQEA</sequence>
<dbReference type="InterPro" id="IPR010982">
    <property type="entry name" value="Lambda_DNA-bd_dom_sf"/>
</dbReference>
<reference evidence="1 2" key="1">
    <citation type="submission" date="2020-12" db="EMBL/GenBank/DDBJ databases">
        <title>FDA dAtabase for Regulatory Grade micrObial Sequences (FDA-ARGOS): Supporting development and validation of Infectious Disease Dx tests.</title>
        <authorList>
            <person name="Sproer C."/>
            <person name="Gronow S."/>
            <person name="Severitt S."/>
            <person name="Schroder I."/>
            <person name="Tallon L."/>
            <person name="Sadzewicz L."/>
            <person name="Zhao X."/>
            <person name="Boylan J."/>
            <person name="Ott S."/>
            <person name="Bowen H."/>
            <person name="Vavikolanu K."/>
            <person name="Mehta A."/>
            <person name="Aluvathingal J."/>
            <person name="Nadendla S."/>
            <person name="Lowell S."/>
            <person name="Myers T."/>
            <person name="Yan Y."/>
            <person name="Sichtig H."/>
        </authorList>
    </citation>
    <scope>NUCLEOTIDE SEQUENCE [LARGE SCALE GENOMIC DNA]</scope>
    <source>
        <strain evidence="1 2">FDAARGOS_890</strain>
    </source>
</reference>